<dbReference type="PANTHER" id="PTHR43798">
    <property type="entry name" value="MONOACYLGLYCEROL LIPASE"/>
    <property type="match status" value="1"/>
</dbReference>
<dbReference type="Proteomes" id="UP001519654">
    <property type="component" value="Unassembled WGS sequence"/>
</dbReference>
<keyword evidence="3" id="KW-1185">Reference proteome</keyword>
<organism evidence="2 3">
    <name type="scientific">Paractinoplanes bogorensis</name>
    <dbReference type="NCBI Taxonomy" id="1610840"/>
    <lineage>
        <taxon>Bacteria</taxon>
        <taxon>Bacillati</taxon>
        <taxon>Actinomycetota</taxon>
        <taxon>Actinomycetes</taxon>
        <taxon>Micromonosporales</taxon>
        <taxon>Micromonosporaceae</taxon>
        <taxon>Paractinoplanes</taxon>
    </lineage>
</organism>
<dbReference type="NCBIfam" id="NF002938">
    <property type="entry name" value="PRK03592.1"/>
    <property type="match status" value="1"/>
</dbReference>
<dbReference type="EMBL" id="JAHKKG010000013">
    <property type="protein sequence ID" value="MBU2669035.1"/>
    <property type="molecule type" value="Genomic_DNA"/>
</dbReference>
<sequence>MSVADLHVTDTGGAGPAIVFLHGNPTSSYLWRHVIERLAGRFRCVAVDLIGMGRSPQPDIAYDWNDHRRHLTPVLDRIAGPFRLIGHDWGAGLAIEYARTHPDRVAGVAVTEGHLRPLPSWEAFDEGGRELFRRLRDPVEGRRMVEQENFFLSTVLPGGIMRRLTREELSPYEEPHSTPSARHPIWMWVTQIPIAGDPPETHRVLTANWAWLTSTDVPVLLLTATPGAILDPATVDEVRRAAPRLRIRDVGEGLHFLPEDRPAEIAAELADWAR</sequence>
<dbReference type="RefSeq" id="WP_215793270.1">
    <property type="nucleotide sequence ID" value="NZ_JAHKKG010000013.1"/>
</dbReference>
<evidence type="ECO:0000259" key="1">
    <source>
        <dbReference type="Pfam" id="PF00561"/>
    </source>
</evidence>
<proteinExistence type="predicted"/>
<dbReference type="InterPro" id="IPR050266">
    <property type="entry name" value="AB_hydrolase_sf"/>
</dbReference>
<dbReference type="Pfam" id="PF00561">
    <property type="entry name" value="Abhydrolase_1"/>
    <property type="match status" value="1"/>
</dbReference>
<keyword evidence="2" id="KW-0378">Hydrolase</keyword>
<dbReference type="InterPro" id="IPR000073">
    <property type="entry name" value="AB_hydrolase_1"/>
</dbReference>
<feature type="domain" description="AB hydrolase-1" evidence="1">
    <location>
        <begin position="16"/>
        <end position="134"/>
    </location>
</feature>
<dbReference type="Gene3D" id="3.40.50.1820">
    <property type="entry name" value="alpha/beta hydrolase"/>
    <property type="match status" value="1"/>
</dbReference>
<dbReference type="SUPFAM" id="SSF53474">
    <property type="entry name" value="alpha/beta-Hydrolases"/>
    <property type="match status" value="1"/>
</dbReference>
<dbReference type="InterPro" id="IPR029058">
    <property type="entry name" value="AB_hydrolase_fold"/>
</dbReference>
<protein>
    <submittedName>
        <fullName evidence="2">Haloalkane dehalogenase</fullName>
        <ecNumber evidence="2">3.8.1.5</ecNumber>
    </submittedName>
</protein>
<dbReference type="PANTHER" id="PTHR43798:SF33">
    <property type="entry name" value="HYDROLASE, PUTATIVE (AFU_ORTHOLOGUE AFUA_2G14860)-RELATED"/>
    <property type="match status" value="1"/>
</dbReference>
<dbReference type="InterPro" id="IPR000639">
    <property type="entry name" value="Epox_hydrolase-like"/>
</dbReference>
<dbReference type="EC" id="3.8.1.5" evidence="2"/>
<dbReference type="GO" id="GO:0018786">
    <property type="term" value="F:haloalkane dehalogenase activity"/>
    <property type="evidence" value="ECO:0007669"/>
    <property type="project" value="UniProtKB-EC"/>
</dbReference>
<reference evidence="2 3" key="1">
    <citation type="submission" date="2021-06" db="EMBL/GenBank/DDBJ databases">
        <title>Actinoplanes lichenicola sp. nov., and Actinoplanes ovalisporus sp. nov., isolated from lichen in Thailand.</title>
        <authorList>
            <person name="Saeng-In P."/>
            <person name="Kanchanasin P."/>
            <person name="Yuki M."/>
            <person name="Kudo T."/>
            <person name="Ohkuma M."/>
            <person name="Phongsopitanun W."/>
            <person name="Tanasupawat S."/>
        </authorList>
    </citation>
    <scope>NUCLEOTIDE SEQUENCE [LARGE SCALE GENOMIC DNA]</scope>
    <source>
        <strain evidence="2 3">NBRC 110975</strain>
    </source>
</reference>
<dbReference type="PRINTS" id="PR00111">
    <property type="entry name" value="ABHYDROLASE"/>
</dbReference>
<accession>A0ABS5Z011</accession>
<name>A0ABS5Z011_9ACTN</name>
<gene>
    <name evidence="2" type="ORF">KOI35_36535</name>
</gene>
<comment type="caution">
    <text evidence="2">The sequence shown here is derived from an EMBL/GenBank/DDBJ whole genome shotgun (WGS) entry which is preliminary data.</text>
</comment>
<evidence type="ECO:0000313" key="3">
    <source>
        <dbReference type="Proteomes" id="UP001519654"/>
    </source>
</evidence>
<dbReference type="PRINTS" id="PR00412">
    <property type="entry name" value="EPOXHYDRLASE"/>
</dbReference>
<evidence type="ECO:0000313" key="2">
    <source>
        <dbReference type="EMBL" id="MBU2669035.1"/>
    </source>
</evidence>